<keyword evidence="1" id="KW-0472">Membrane</keyword>
<feature type="non-terminal residue" evidence="2">
    <location>
        <position position="1"/>
    </location>
</feature>
<keyword evidence="1" id="KW-0812">Transmembrane</keyword>
<name>W8AJQ7_CERCA</name>
<reference evidence="2" key="2">
    <citation type="journal article" date="2014" name="BMC Genomics">
        <title>A genomic perspective to assessing quality of mass-reared SIT flies used in Mediterranean fruit fly (Ceratitis capitata) eradication in California.</title>
        <authorList>
            <person name="Calla B."/>
            <person name="Hall B."/>
            <person name="Hou S."/>
            <person name="Geib S.M."/>
        </authorList>
    </citation>
    <scope>NUCLEOTIDE SEQUENCE</scope>
</reference>
<sequence>DMYIHMYVYIVVKAYEIKITSAPSLNARVNLILGSAALLLHFAALSASTSLLTQRGILYCNKNTLLGRRQSVNVDIEKRVMDVAVSVSVSVAVAAVATVVVVSLIRLRVLEWVKPDVSKQTINMQAVQNG</sequence>
<protein>
    <submittedName>
        <fullName evidence="2">Uncharacterized protein</fullName>
    </submittedName>
</protein>
<feature type="transmembrane region" description="Helical" evidence="1">
    <location>
        <begin position="83"/>
        <end position="105"/>
    </location>
</feature>
<evidence type="ECO:0000313" key="2">
    <source>
        <dbReference type="EMBL" id="JAB85992.1"/>
    </source>
</evidence>
<dbReference type="EMBL" id="GAMC01020565">
    <property type="protein sequence ID" value="JAB85990.1"/>
    <property type="molecule type" value="mRNA"/>
</dbReference>
<dbReference type="EMBL" id="GAMC01020563">
    <property type="protein sequence ID" value="JAB85992.1"/>
    <property type="molecule type" value="mRNA"/>
</dbReference>
<organism evidence="2">
    <name type="scientific">Ceratitis capitata</name>
    <name type="common">Mediterranean fruit fly</name>
    <name type="synonym">Tephritis capitata</name>
    <dbReference type="NCBI Taxonomy" id="7213"/>
    <lineage>
        <taxon>Eukaryota</taxon>
        <taxon>Metazoa</taxon>
        <taxon>Ecdysozoa</taxon>
        <taxon>Arthropoda</taxon>
        <taxon>Hexapoda</taxon>
        <taxon>Insecta</taxon>
        <taxon>Pterygota</taxon>
        <taxon>Neoptera</taxon>
        <taxon>Endopterygota</taxon>
        <taxon>Diptera</taxon>
        <taxon>Brachycera</taxon>
        <taxon>Muscomorpha</taxon>
        <taxon>Tephritoidea</taxon>
        <taxon>Tephritidae</taxon>
        <taxon>Ceratitis</taxon>
        <taxon>Ceratitis</taxon>
    </lineage>
</organism>
<dbReference type="AlphaFoldDB" id="W8AJQ7"/>
<feature type="transmembrane region" description="Helical" evidence="1">
    <location>
        <begin position="31"/>
        <end position="52"/>
    </location>
</feature>
<keyword evidence="1" id="KW-1133">Transmembrane helix</keyword>
<evidence type="ECO:0000256" key="1">
    <source>
        <dbReference type="SAM" id="Phobius"/>
    </source>
</evidence>
<reference evidence="2" key="1">
    <citation type="submission" date="2013-07" db="EMBL/GenBank/DDBJ databases">
        <authorList>
            <person name="Geib S."/>
        </authorList>
    </citation>
    <scope>NUCLEOTIDE SEQUENCE</scope>
</reference>
<accession>W8AJQ7</accession>
<proteinExistence type="evidence at transcript level"/>